<name>A0A562ZCQ2_9BURK</name>
<gene>
    <name evidence="1" type="ORF">FN976_28635</name>
</gene>
<dbReference type="OrthoDB" id="8736397at2"/>
<protein>
    <recommendedName>
        <fullName evidence="3">Integrase catalytic domain-containing protein</fullName>
    </recommendedName>
</protein>
<dbReference type="RefSeq" id="WP_145897501.1">
    <property type="nucleotide sequence ID" value="NZ_VOBQ01000040.1"/>
</dbReference>
<evidence type="ECO:0000313" key="2">
    <source>
        <dbReference type="Proteomes" id="UP000318199"/>
    </source>
</evidence>
<dbReference type="AlphaFoldDB" id="A0A562ZCQ2"/>
<feature type="non-terminal residue" evidence="1">
    <location>
        <position position="672"/>
    </location>
</feature>
<evidence type="ECO:0000313" key="1">
    <source>
        <dbReference type="EMBL" id="TWO62871.1"/>
    </source>
</evidence>
<accession>A0A562ZCQ2</accession>
<organism evidence="1 2">
    <name type="scientific">Caenimonas sedimenti</name>
    <dbReference type="NCBI Taxonomy" id="2596921"/>
    <lineage>
        <taxon>Bacteria</taxon>
        <taxon>Pseudomonadati</taxon>
        <taxon>Pseudomonadota</taxon>
        <taxon>Betaproteobacteria</taxon>
        <taxon>Burkholderiales</taxon>
        <taxon>Comamonadaceae</taxon>
        <taxon>Caenimonas</taxon>
    </lineage>
</organism>
<keyword evidence="2" id="KW-1185">Reference proteome</keyword>
<sequence>MDAAAHPSVVLDLEARASQCRGGRNNIPAPYRDMATWPGFDETVLPAKDKARYRRLRDASSLYLKDKPLSEVTAVAQISERRFLRIFARAFERDASGAIIGCRAFAKGAYITPPQRTHLNPPSADGKGGFSGAFRLLFKEHPEIENKLITYLNGFGLRGLRPNRLMFRGIHRKFGKLCVEEGIGPKEYPLNTSEKGRRALRLWIDSTYLPKYASRFVHLEHGKDAADLLQYGEGTGTADREYGGYGAWIIDATTVDLEARYELPSPMGDWESLDLRRFQQLRCIHKGTSANLANRQVYTPQVSGHDISILFWDAVNGPEPVAEVIPGAKAEPDAGYPACVIPELRFAIPSVVYLDNALAHLADVVQHLVANLFGAKVILGSPKTPHERAQVESKFSLQARRVVHQLPGTTGSNPRDPRRKTHAVKVDQKVRAEEIEQVLDINARNENALPAAGAHNVAPLERLRRLLSAGALKPNYLPADKRKAHYFSKPHPVTVKVDTPTGRRPYVNYLYQRYSSNSLAKRFDLKGQRMWVRPDFRNIRTVMLFDDTGREFGPIQALGHWGTFPHDARIRRIFGKLKREGELGPRADDQPLEALFEHLRNKAPRDPNAALQLTHLIQYLRRHEFAMGPEMTQGFADWEAASKAAQSIEILPLTTLRPSNAAPVHPAAASST</sequence>
<proteinExistence type="predicted"/>
<comment type="caution">
    <text evidence="1">The sequence shown here is derived from an EMBL/GenBank/DDBJ whole genome shotgun (WGS) entry which is preliminary data.</text>
</comment>
<dbReference type="Proteomes" id="UP000318199">
    <property type="component" value="Unassembled WGS sequence"/>
</dbReference>
<reference evidence="1 2" key="1">
    <citation type="submission" date="2019-07" db="EMBL/GenBank/DDBJ databases">
        <title>Caenimonas sedimenti sp. nov., isolated from activated sludge.</title>
        <authorList>
            <person name="Xu J."/>
        </authorList>
    </citation>
    <scope>NUCLEOTIDE SEQUENCE [LARGE SCALE GENOMIC DNA]</scope>
    <source>
        <strain evidence="1 2">HX-9-20</strain>
    </source>
</reference>
<evidence type="ECO:0008006" key="3">
    <source>
        <dbReference type="Google" id="ProtNLM"/>
    </source>
</evidence>
<dbReference type="EMBL" id="VOBQ01000040">
    <property type="protein sequence ID" value="TWO62871.1"/>
    <property type="molecule type" value="Genomic_DNA"/>
</dbReference>